<evidence type="ECO:0000313" key="1">
    <source>
        <dbReference type="EMBL" id="KHG17761.1"/>
    </source>
</evidence>
<protein>
    <submittedName>
        <fullName evidence="1">Uncharacterized protein</fullName>
    </submittedName>
</protein>
<evidence type="ECO:0000313" key="2">
    <source>
        <dbReference type="Proteomes" id="UP000032142"/>
    </source>
</evidence>
<name>A0A0B0P337_GOSAR</name>
<dbReference type="Proteomes" id="UP000032142">
    <property type="component" value="Unassembled WGS sequence"/>
</dbReference>
<sequence length="23" mass="2611">MLIAVERIEDSKSYLSEIAVEQS</sequence>
<reference evidence="2" key="1">
    <citation type="submission" date="2014-09" db="EMBL/GenBank/DDBJ databases">
        <authorList>
            <person name="Mudge J."/>
            <person name="Ramaraj T."/>
            <person name="Lindquist I.E."/>
            <person name="Bharti A.K."/>
            <person name="Sundararajan A."/>
            <person name="Cameron C.T."/>
            <person name="Woodward J.E."/>
            <person name="May G.D."/>
            <person name="Brubaker C."/>
            <person name="Broadhvest J."/>
            <person name="Wilkins T.A."/>
        </authorList>
    </citation>
    <scope>NUCLEOTIDE SEQUENCE</scope>
    <source>
        <strain evidence="2">cv. AKA8401</strain>
    </source>
</reference>
<accession>A0A0B0P337</accession>
<gene>
    <name evidence="1" type="ORF">F383_22166</name>
</gene>
<dbReference type="EMBL" id="KN408975">
    <property type="protein sequence ID" value="KHG17761.1"/>
    <property type="molecule type" value="Genomic_DNA"/>
</dbReference>
<keyword evidence="2" id="KW-1185">Reference proteome</keyword>
<organism evidence="1 2">
    <name type="scientific">Gossypium arboreum</name>
    <name type="common">Tree cotton</name>
    <name type="synonym">Gossypium nanking</name>
    <dbReference type="NCBI Taxonomy" id="29729"/>
    <lineage>
        <taxon>Eukaryota</taxon>
        <taxon>Viridiplantae</taxon>
        <taxon>Streptophyta</taxon>
        <taxon>Embryophyta</taxon>
        <taxon>Tracheophyta</taxon>
        <taxon>Spermatophyta</taxon>
        <taxon>Magnoliopsida</taxon>
        <taxon>eudicotyledons</taxon>
        <taxon>Gunneridae</taxon>
        <taxon>Pentapetalae</taxon>
        <taxon>rosids</taxon>
        <taxon>malvids</taxon>
        <taxon>Malvales</taxon>
        <taxon>Malvaceae</taxon>
        <taxon>Malvoideae</taxon>
        <taxon>Gossypium</taxon>
    </lineage>
</organism>
<dbReference type="AlphaFoldDB" id="A0A0B0P337"/>
<proteinExistence type="predicted"/>